<name>A0AAE3KYD4_9EURY</name>
<dbReference type="InterPro" id="IPR017039">
    <property type="entry name" value="Virul_fac_BrkB"/>
</dbReference>
<feature type="transmembrane region" description="Helical" evidence="6">
    <location>
        <begin position="92"/>
        <end position="112"/>
    </location>
</feature>
<dbReference type="PIRSF" id="PIRSF035875">
    <property type="entry name" value="RNase_BN"/>
    <property type="match status" value="1"/>
</dbReference>
<keyword evidence="2" id="KW-1003">Cell membrane</keyword>
<keyword evidence="5 6" id="KW-0472">Membrane</keyword>
<feature type="transmembrane region" description="Helical" evidence="6">
    <location>
        <begin position="179"/>
        <end position="201"/>
    </location>
</feature>
<dbReference type="AlphaFoldDB" id="A0AAE3KYD4"/>
<comment type="caution">
    <text evidence="7">The sequence shown here is derived from an EMBL/GenBank/DDBJ whole genome shotgun (WGS) entry which is preliminary data.</text>
</comment>
<keyword evidence="8" id="KW-1185">Reference proteome</keyword>
<organism evidence="7 8">
    <name type="scientific">Methanolobus chelungpuianus</name>
    <dbReference type="NCBI Taxonomy" id="502115"/>
    <lineage>
        <taxon>Archaea</taxon>
        <taxon>Methanobacteriati</taxon>
        <taxon>Methanobacteriota</taxon>
        <taxon>Stenosarchaea group</taxon>
        <taxon>Methanomicrobia</taxon>
        <taxon>Methanosarcinales</taxon>
        <taxon>Methanosarcinaceae</taxon>
        <taxon>Methanolobus</taxon>
    </lineage>
</organism>
<evidence type="ECO:0000313" key="7">
    <source>
        <dbReference type="EMBL" id="MCQ6963577.1"/>
    </source>
</evidence>
<dbReference type="EMBL" id="JTEO01000006">
    <property type="protein sequence ID" value="MCQ6963577.1"/>
    <property type="molecule type" value="Genomic_DNA"/>
</dbReference>
<dbReference type="Pfam" id="PF03631">
    <property type="entry name" value="Virul_fac_BrkB"/>
    <property type="match status" value="1"/>
</dbReference>
<feature type="transmembrane region" description="Helical" evidence="6">
    <location>
        <begin position="143"/>
        <end position="167"/>
    </location>
</feature>
<gene>
    <name evidence="7" type="ORF">PV02_10870</name>
</gene>
<dbReference type="RefSeq" id="WP_256623474.1">
    <property type="nucleotide sequence ID" value="NZ_JTEO01000006.1"/>
</dbReference>
<feature type="transmembrane region" description="Helical" evidence="6">
    <location>
        <begin position="28"/>
        <end position="54"/>
    </location>
</feature>
<evidence type="ECO:0000313" key="8">
    <source>
        <dbReference type="Proteomes" id="UP001206983"/>
    </source>
</evidence>
<keyword evidence="4 6" id="KW-1133">Transmembrane helix</keyword>
<dbReference type="GO" id="GO:0005886">
    <property type="term" value="C:plasma membrane"/>
    <property type="evidence" value="ECO:0007669"/>
    <property type="project" value="UniProtKB-SubCell"/>
</dbReference>
<sequence>MGDMAGKIKDIVTGTIDRWNADDGITDSAALSFIVLMSLPALLLFLLSVSSFFLRGQAVQQSIRDYVSSVSTEATQSALDTLFQQIPDTSTITAGLLVSFALFLWTSGNLFLQLEKTINRMWKISYESGSWFEELVEKRISSFLAVFIFVVLVALTTVFEIVFFSVSQQLDTVLPIPSWAIQYTSTAASFLILVLLFIYIYRVLPDTKMDYKYVVVGSVLTVTLISLGKYIFSLYLRYTDPTGMYGSIGSVLAIFLWIYLSAIIVTVMVEFTKVYEEYETGQRREQIRRFAND</sequence>
<proteinExistence type="predicted"/>
<protein>
    <submittedName>
        <fullName evidence="7">Ribonuclease BN</fullName>
    </submittedName>
</protein>
<evidence type="ECO:0000256" key="1">
    <source>
        <dbReference type="ARBA" id="ARBA00004651"/>
    </source>
</evidence>
<accession>A0AAE3KYD4</accession>
<dbReference type="Proteomes" id="UP001206983">
    <property type="component" value="Unassembled WGS sequence"/>
</dbReference>
<dbReference type="NCBIfam" id="TIGR00765">
    <property type="entry name" value="yihY_not_rbn"/>
    <property type="match status" value="1"/>
</dbReference>
<feature type="transmembrane region" description="Helical" evidence="6">
    <location>
        <begin position="213"/>
        <end position="232"/>
    </location>
</feature>
<dbReference type="PANTHER" id="PTHR30213">
    <property type="entry name" value="INNER MEMBRANE PROTEIN YHJD"/>
    <property type="match status" value="1"/>
</dbReference>
<keyword evidence="3 6" id="KW-0812">Transmembrane</keyword>
<evidence type="ECO:0000256" key="3">
    <source>
        <dbReference type="ARBA" id="ARBA00022692"/>
    </source>
</evidence>
<feature type="transmembrane region" description="Helical" evidence="6">
    <location>
        <begin position="244"/>
        <end position="269"/>
    </location>
</feature>
<evidence type="ECO:0000256" key="5">
    <source>
        <dbReference type="ARBA" id="ARBA00023136"/>
    </source>
</evidence>
<dbReference type="PANTHER" id="PTHR30213:SF1">
    <property type="entry name" value="INNER MEMBRANE PROTEIN YHJD"/>
    <property type="match status" value="1"/>
</dbReference>
<reference evidence="7 8" key="1">
    <citation type="journal article" date="2011" name="Appl. Environ. Microbiol.">
        <title>Methanogenic archaea isolated from Taiwan's Chelungpu fault.</title>
        <authorList>
            <person name="Wu S.Y."/>
            <person name="Lai M.C."/>
        </authorList>
    </citation>
    <scope>NUCLEOTIDE SEQUENCE [LARGE SCALE GENOMIC DNA]</scope>
    <source>
        <strain evidence="7 8">St545Mb</strain>
    </source>
</reference>
<comment type="subcellular location">
    <subcellularLocation>
        <location evidence="1">Cell membrane</location>
        <topology evidence="1">Multi-pass membrane protein</topology>
    </subcellularLocation>
</comment>
<evidence type="ECO:0000256" key="2">
    <source>
        <dbReference type="ARBA" id="ARBA00022475"/>
    </source>
</evidence>
<evidence type="ECO:0000256" key="6">
    <source>
        <dbReference type="SAM" id="Phobius"/>
    </source>
</evidence>
<evidence type="ECO:0000256" key="4">
    <source>
        <dbReference type="ARBA" id="ARBA00022989"/>
    </source>
</evidence>